<proteinExistence type="predicted"/>
<dbReference type="AlphaFoldDB" id="A0A1Y1Z8F9"/>
<organism evidence="1 2">
    <name type="scientific">Neocallimastix californiae</name>
    <dbReference type="NCBI Taxonomy" id="1754190"/>
    <lineage>
        <taxon>Eukaryota</taxon>
        <taxon>Fungi</taxon>
        <taxon>Fungi incertae sedis</taxon>
        <taxon>Chytridiomycota</taxon>
        <taxon>Chytridiomycota incertae sedis</taxon>
        <taxon>Neocallimastigomycetes</taxon>
        <taxon>Neocallimastigales</taxon>
        <taxon>Neocallimastigaceae</taxon>
        <taxon>Neocallimastix</taxon>
    </lineage>
</organism>
<dbReference type="EMBL" id="MCOG01000438">
    <property type="protein sequence ID" value="ORY06541.1"/>
    <property type="molecule type" value="Genomic_DNA"/>
</dbReference>
<sequence length="121" mass="14145">MLKNIIDKNVITSLSKSRNIINAKSIKLIINNKIKQKILNNGSIQNQCRNQCRNYLVSSRNYSTNSNKNPFFGLLPRNENTFQLKISNSINDSSFKSIINKYYKKNILLKQKRSIKMYKEN</sequence>
<dbReference type="Proteomes" id="UP000193920">
    <property type="component" value="Unassembled WGS sequence"/>
</dbReference>
<protein>
    <submittedName>
        <fullName evidence="1">Uncharacterized protein</fullName>
    </submittedName>
</protein>
<keyword evidence="2" id="KW-1185">Reference proteome</keyword>
<gene>
    <name evidence="1" type="ORF">LY90DRAFT_519193</name>
</gene>
<evidence type="ECO:0000313" key="2">
    <source>
        <dbReference type="Proteomes" id="UP000193920"/>
    </source>
</evidence>
<comment type="caution">
    <text evidence="1">The sequence shown here is derived from an EMBL/GenBank/DDBJ whole genome shotgun (WGS) entry which is preliminary data.</text>
</comment>
<accession>A0A1Y1Z8F9</accession>
<evidence type="ECO:0000313" key="1">
    <source>
        <dbReference type="EMBL" id="ORY06541.1"/>
    </source>
</evidence>
<reference evidence="1 2" key="1">
    <citation type="submission" date="2016-08" db="EMBL/GenBank/DDBJ databases">
        <title>A Parts List for Fungal Cellulosomes Revealed by Comparative Genomics.</title>
        <authorList>
            <consortium name="DOE Joint Genome Institute"/>
            <person name="Haitjema C.H."/>
            <person name="Gilmore S.P."/>
            <person name="Henske J.K."/>
            <person name="Solomon K.V."/>
            <person name="De Groot R."/>
            <person name="Kuo A."/>
            <person name="Mondo S.J."/>
            <person name="Salamov A.A."/>
            <person name="Labutti K."/>
            <person name="Zhao Z."/>
            <person name="Chiniquy J."/>
            <person name="Barry K."/>
            <person name="Brewer H.M."/>
            <person name="Purvine S.O."/>
            <person name="Wright A.T."/>
            <person name="Boxma B."/>
            <person name="Van Alen T."/>
            <person name="Hackstein J.H."/>
            <person name="Baker S.E."/>
            <person name="Grigoriev I.V."/>
            <person name="O'Malley M.A."/>
        </authorList>
    </citation>
    <scope>NUCLEOTIDE SEQUENCE [LARGE SCALE GENOMIC DNA]</scope>
    <source>
        <strain evidence="1 2">G1</strain>
    </source>
</reference>
<name>A0A1Y1Z8F9_9FUNG</name>